<evidence type="ECO:0000313" key="1">
    <source>
        <dbReference type="EMBL" id="GIH09184.1"/>
    </source>
</evidence>
<organism evidence="1 2">
    <name type="scientific">Rhizocola hellebori</name>
    <dbReference type="NCBI Taxonomy" id="1392758"/>
    <lineage>
        <taxon>Bacteria</taxon>
        <taxon>Bacillati</taxon>
        <taxon>Actinomycetota</taxon>
        <taxon>Actinomycetes</taxon>
        <taxon>Micromonosporales</taxon>
        <taxon>Micromonosporaceae</taxon>
        <taxon>Rhizocola</taxon>
    </lineage>
</organism>
<evidence type="ECO:0008006" key="3">
    <source>
        <dbReference type="Google" id="ProtNLM"/>
    </source>
</evidence>
<dbReference type="Proteomes" id="UP000612899">
    <property type="component" value="Unassembled WGS sequence"/>
</dbReference>
<dbReference type="AlphaFoldDB" id="A0A8J3QGG2"/>
<dbReference type="EMBL" id="BONY01000063">
    <property type="protein sequence ID" value="GIH09184.1"/>
    <property type="molecule type" value="Genomic_DNA"/>
</dbReference>
<sequence length="219" mass="23444">MPRHRQSLQLTRLKKAGIRSAAMLTLLTGVSGGLYLADNKADQEAASAEALFAEQELTEASVNGWSQHNVLERKVKAEQEAAIAAAAAAEEARKKAASTTSRKSRPGVTVKIPASCNEYSGNRAIGCALLLEAGFTLSDMANCLEPLWTKESGWNHTSSNGGSGAYGIPQALPGSKMAAYGDDWKTNPATQVKWGLSYIKSRYGTPCNAWATFQSKGWY</sequence>
<protein>
    <recommendedName>
        <fullName evidence="3">Transglycosylase SLT domain-containing protein</fullName>
    </recommendedName>
</protein>
<keyword evidence="2" id="KW-1185">Reference proteome</keyword>
<evidence type="ECO:0000313" key="2">
    <source>
        <dbReference type="Proteomes" id="UP000612899"/>
    </source>
</evidence>
<dbReference type="InterPro" id="IPR023346">
    <property type="entry name" value="Lysozyme-like_dom_sf"/>
</dbReference>
<comment type="caution">
    <text evidence="1">The sequence shown here is derived from an EMBL/GenBank/DDBJ whole genome shotgun (WGS) entry which is preliminary data.</text>
</comment>
<accession>A0A8J3QGG2</accession>
<dbReference type="SUPFAM" id="SSF53955">
    <property type="entry name" value="Lysozyme-like"/>
    <property type="match status" value="1"/>
</dbReference>
<proteinExistence type="predicted"/>
<gene>
    <name evidence="1" type="ORF">Rhe02_72510</name>
</gene>
<reference evidence="1" key="1">
    <citation type="submission" date="2021-01" db="EMBL/GenBank/DDBJ databases">
        <title>Whole genome shotgun sequence of Rhizocola hellebori NBRC 109834.</title>
        <authorList>
            <person name="Komaki H."/>
            <person name="Tamura T."/>
        </authorList>
    </citation>
    <scope>NUCLEOTIDE SEQUENCE</scope>
    <source>
        <strain evidence="1">NBRC 109834</strain>
    </source>
</reference>
<name>A0A8J3QGG2_9ACTN</name>